<proteinExistence type="predicted"/>
<dbReference type="AlphaFoldDB" id="A0AAU7CEE7"/>
<reference evidence="1" key="1">
    <citation type="submission" date="2024-05" db="EMBL/GenBank/DDBJ databases">
        <title>Planctomycetes of the genus Singulisphaera possess chitinolytic capabilities.</title>
        <authorList>
            <person name="Ivanova A."/>
        </authorList>
    </citation>
    <scope>NUCLEOTIDE SEQUENCE</scope>
    <source>
        <strain evidence="1">Ch08T</strain>
    </source>
</reference>
<evidence type="ECO:0000313" key="1">
    <source>
        <dbReference type="EMBL" id="XBH03833.1"/>
    </source>
</evidence>
<name>A0AAU7CEE7_9BACT</name>
<protein>
    <submittedName>
        <fullName evidence="1">Uncharacterized protein</fullName>
    </submittedName>
</protein>
<gene>
    <name evidence="1" type="ORF">V5E97_36885</name>
</gene>
<organism evidence="1">
    <name type="scientific">Singulisphaera sp. Ch08</name>
    <dbReference type="NCBI Taxonomy" id="3120278"/>
    <lineage>
        <taxon>Bacteria</taxon>
        <taxon>Pseudomonadati</taxon>
        <taxon>Planctomycetota</taxon>
        <taxon>Planctomycetia</taxon>
        <taxon>Isosphaerales</taxon>
        <taxon>Isosphaeraceae</taxon>
        <taxon>Singulisphaera</taxon>
    </lineage>
</organism>
<sequence length="92" mass="10480">MTQLRDAAEVLNRDFLESRSRILEVAAALDRLDRAPGRPGEPPDRRLAQLRQAIEALLEPGHGRAETIQRLFSLEYDPNWQANYGVLETRPT</sequence>
<dbReference type="RefSeq" id="WP_406696575.1">
    <property type="nucleotide sequence ID" value="NZ_CP155447.1"/>
</dbReference>
<accession>A0AAU7CEE7</accession>
<dbReference type="EMBL" id="CP155447">
    <property type="protein sequence ID" value="XBH03833.1"/>
    <property type="molecule type" value="Genomic_DNA"/>
</dbReference>